<dbReference type="AlphaFoldDB" id="A0A7Y6NNN3"/>
<dbReference type="GO" id="GO:0016787">
    <property type="term" value="F:hydrolase activity"/>
    <property type="evidence" value="ECO:0007669"/>
    <property type="project" value="UniProtKB-KW"/>
</dbReference>
<dbReference type="Gene3D" id="3.60.15.10">
    <property type="entry name" value="Ribonuclease Z/Hydroxyacylglutathione hydrolase-like"/>
    <property type="match status" value="1"/>
</dbReference>
<evidence type="ECO:0000313" key="3">
    <source>
        <dbReference type="EMBL" id="NUZ06537.1"/>
    </source>
</evidence>
<reference evidence="3 4" key="1">
    <citation type="submission" date="2020-06" db="EMBL/GenBank/DDBJ databases">
        <title>Schlegella sp. ID0723 isolated from air conditioner.</title>
        <authorList>
            <person name="Kim D.Y."/>
            <person name="Kim D.-U."/>
        </authorList>
    </citation>
    <scope>NUCLEOTIDE SEQUENCE [LARGE SCALE GENOMIC DNA]</scope>
    <source>
        <strain evidence="3 4">ID0723</strain>
    </source>
</reference>
<dbReference type="Pfam" id="PF00753">
    <property type="entry name" value="Lactamase_B"/>
    <property type="match status" value="1"/>
</dbReference>
<protein>
    <submittedName>
        <fullName evidence="3">MBL fold metallo-hydrolase</fullName>
    </submittedName>
</protein>
<evidence type="ECO:0000259" key="2">
    <source>
        <dbReference type="SMART" id="SM00849"/>
    </source>
</evidence>
<comment type="caution">
    <text evidence="3">The sequence shown here is derived from an EMBL/GenBank/DDBJ whole genome shotgun (WGS) entry which is preliminary data.</text>
</comment>
<name>A0A7Y6NNN3_9BURK</name>
<evidence type="ECO:0000313" key="4">
    <source>
        <dbReference type="Proteomes" id="UP000529637"/>
    </source>
</evidence>
<keyword evidence="1" id="KW-0732">Signal</keyword>
<feature type="chain" id="PRO_5031064336" evidence="1">
    <location>
        <begin position="29"/>
        <end position="479"/>
    </location>
</feature>
<dbReference type="EMBL" id="JABWMJ010000005">
    <property type="protein sequence ID" value="NUZ06537.1"/>
    <property type="molecule type" value="Genomic_DNA"/>
</dbReference>
<dbReference type="SUPFAM" id="SSF56281">
    <property type="entry name" value="Metallo-hydrolase/oxidoreductase"/>
    <property type="match status" value="1"/>
</dbReference>
<gene>
    <name evidence="3" type="ORF">HQN59_12265</name>
</gene>
<sequence length="479" mass="50165">MRPKLRVFLQSTALAIAAAVAGVSGAQAQSEKDIHLDAATRNTGGDKFLKDWTRDRYCMYVDNPALLAEIRTHTAPVAPMQIFDDVWYVGFENVGQFVVKNAGGYVLIDALNRATDIDNYTIPTLQSLGLYPQASLLGVFLTHGHFDHDGGAPRLRDIYGSGFPIYLGSGDAGGKTYSPTLLDSANLGYQQLSLGGRPMTVISSPGHTPGTTSSFIPVRENGKEHLLLIVGGTAIPTTVAASRSYVASVERMYAAAKDLGAVGTLHPHPIIDGGNQHMADIAARGSRTPNPYILGKEKLLRTVAIMRECGAAQVGQVDATAKTPVWRVTSVAFDAQSPSPSRLAARVQSDWGPVVGQEVKFSVGTSGAACVAVTDSTGLATCASLPTLRARDEVTASYAGSSSADFVNLPGSRTALVASLACDIDGNGSVDRNDIGAIVAAIGKPVAAGDARDADGDGRTSISDARMCTLRCTKEQCAP</sequence>
<dbReference type="RefSeq" id="WP_176069384.1">
    <property type="nucleotide sequence ID" value="NZ_JABWMJ010000005.1"/>
</dbReference>
<feature type="domain" description="Metallo-beta-lactamase" evidence="2">
    <location>
        <begin position="93"/>
        <end position="266"/>
    </location>
</feature>
<organism evidence="3 4">
    <name type="scientific">Piscinibacter koreensis</name>
    <dbReference type="NCBI Taxonomy" id="2742824"/>
    <lineage>
        <taxon>Bacteria</taxon>
        <taxon>Pseudomonadati</taxon>
        <taxon>Pseudomonadota</taxon>
        <taxon>Betaproteobacteria</taxon>
        <taxon>Burkholderiales</taxon>
        <taxon>Sphaerotilaceae</taxon>
        <taxon>Piscinibacter</taxon>
    </lineage>
</organism>
<dbReference type="Proteomes" id="UP000529637">
    <property type="component" value="Unassembled WGS sequence"/>
</dbReference>
<keyword evidence="4" id="KW-1185">Reference proteome</keyword>
<proteinExistence type="predicted"/>
<dbReference type="SMART" id="SM00849">
    <property type="entry name" value="Lactamase_B"/>
    <property type="match status" value="1"/>
</dbReference>
<evidence type="ECO:0000256" key="1">
    <source>
        <dbReference type="SAM" id="SignalP"/>
    </source>
</evidence>
<dbReference type="InterPro" id="IPR001279">
    <property type="entry name" value="Metallo-B-lactamas"/>
</dbReference>
<dbReference type="InterPro" id="IPR036866">
    <property type="entry name" value="RibonucZ/Hydroxyglut_hydro"/>
</dbReference>
<dbReference type="InterPro" id="IPR018247">
    <property type="entry name" value="EF_Hand_1_Ca_BS"/>
</dbReference>
<dbReference type="PROSITE" id="PS00018">
    <property type="entry name" value="EF_HAND_1"/>
    <property type="match status" value="1"/>
</dbReference>
<accession>A0A7Y6NNN3</accession>
<feature type="signal peptide" evidence="1">
    <location>
        <begin position="1"/>
        <end position="28"/>
    </location>
</feature>
<keyword evidence="3" id="KW-0378">Hydrolase</keyword>